<comment type="similarity">
    <text evidence="1 9">Belongs to the AP endonuclease 2 family.</text>
</comment>
<proteinExistence type="inferred from homology"/>
<dbReference type="PANTHER" id="PTHR21445">
    <property type="entry name" value="ENDONUCLEASE IV ENDODEOXYRIBONUCLEASE IV"/>
    <property type="match status" value="1"/>
</dbReference>
<dbReference type="FunFam" id="3.20.20.150:FF:000001">
    <property type="entry name" value="Probable endonuclease 4"/>
    <property type="match status" value="1"/>
</dbReference>
<dbReference type="Pfam" id="PF01261">
    <property type="entry name" value="AP_endonuc_2"/>
    <property type="match status" value="1"/>
</dbReference>
<feature type="binding site" evidence="9">
    <location>
        <position position="68"/>
    </location>
    <ligand>
        <name>Zn(2+)</name>
        <dbReference type="ChEBI" id="CHEBI:29105"/>
        <label>1</label>
    </ligand>
</feature>
<accession>A0A518BZ76</accession>
<feature type="binding site" evidence="9">
    <location>
        <position position="182"/>
    </location>
    <ligand>
        <name>Zn(2+)</name>
        <dbReference type="ChEBI" id="CHEBI:29105"/>
        <label>3</label>
    </ligand>
</feature>
<dbReference type="Gene3D" id="3.20.20.150">
    <property type="entry name" value="Divalent-metal-dependent TIM barrel enzymes"/>
    <property type="match status" value="1"/>
</dbReference>
<feature type="binding site" evidence="9">
    <location>
        <position position="216"/>
    </location>
    <ligand>
        <name>Zn(2+)</name>
        <dbReference type="ChEBI" id="CHEBI:29105"/>
        <label>2</label>
    </ligand>
</feature>
<dbReference type="GO" id="GO:0008081">
    <property type="term" value="F:phosphoric diester hydrolase activity"/>
    <property type="evidence" value="ECO:0007669"/>
    <property type="project" value="TreeGrafter"/>
</dbReference>
<dbReference type="EMBL" id="CP036280">
    <property type="protein sequence ID" value="QDU72280.1"/>
    <property type="molecule type" value="Genomic_DNA"/>
</dbReference>
<comment type="catalytic activity">
    <reaction evidence="9">
        <text>Endonucleolytic cleavage to 5'-phosphooligonucleotide end-products.</text>
        <dbReference type="EC" id="3.1.21.2"/>
    </reaction>
</comment>
<dbReference type="GO" id="GO:0003906">
    <property type="term" value="F:DNA-(apurinic or apyrimidinic site) endonuclease activity"/>
    <property type="evidence" value="ECO:0007669"/>
    <property type="project" value="TreeGrafter"/>
</dbReference>
<feature type="binding site" evidence="9">
    <location>
        <position position="229"/>
    </location>
    <ligand>
        <name>Zn(2+)</name>
        <dbReference type="ChEBI" id="CHEBI:29105"/>
        <label>3</label>
    </ligand>
</feature>
<keyword evidence="5 9" id="KW-0227">DNA damage</keyword>
<dbReference type="NCBIfam" id="TIGR00587">
    <property type="entry name" value="nfo"/>
    <property type="match status" value="1"/>
</dbReference>
<evidence type="ECO:0000256" key="8">
    <source>
        <dbReference type="ARBA" id="ARBA00023204"/>
    </source>
</evidence>
<dbReference type="KEGG" id="mcad:Pan265_21440"/>
<evidence type="ECO:0000256" key="4">
    <source>
        <dbReference type="ARBA" id="ARBA00022759"/>
    </source>
</evidence>
<dbReference type="Proteomes" id="UP000320386">
    <property type="component" value="Chromosome"/>
</dbReference>
<protein>
    <recommendedName>
        <fullName evidence="9">Probable endonuclease 4</fullName>
        <ecNumber evidence="9">3.1.21.2</ecNumber>
    </recommendedName>
    <alternativeName>
        <fullName evidence="9">Endodeoxyribonuclease IV</fullName>
    </alternativeName>
    <alternativeName>
        <fullName evidence="9">Endonuclease IV</fullName>
    </alternativeName>
</protein>
<dbReference type="SUPFAM" id="SSF51658">
    <property type="entry name" value="Xylose isomerase-like"/>
    <property type="match status" value="1"/>
</dbReference>
<dbReference type="InterPro" id="IPR018246">
    <property type="entry name" value="AP_endonuc_F2_Zn_BS"/>
</dbReference>
<dbReference type="EC" id="3.1.21.2" evidence="9"/>
<keyword evidence="6 9" id="KW-0378">Hydrolase</keyword>
<dbReference type="AlphaFoldDB" id="A0A518BZ76"/>
<evidence type="ECO:0000256" key="5">
    <source>
        <dbReference type="ARBA" id="ARBA00022763"/>
    </source>
</evidence>
<keyword evidence="12" id="KW-1185">Reference proteome</keyword>
<dbReference type="GO" id="GO:0008833">
    <property type="term" value="F:deoxyribonuclease IV (phage-T4-induced) activity"/>
    <property type="evidence" value="ECO:0007669"/>
    <property type="project" value="UniProtKB-UniRule"/>
</dbReference>
<evidence type="ECO:0000313" key="12">
    <source>
        <dbReference type="Proteomes" id="UP000320386"/>
    </source>
</evidence>
<keyword evidence="3 9" id="KW-0479">Metal-binding</keyword>
<evidence type="ECO:0000313" key="11">
    <source>
        <dbReference type="EMBL" id="QDU72280.1"/>
    </source>
</evidence>
<keyword evidence="8 9" id="KW-0234">DNA repair</keyword>
<comment type="cofactor">
    <cofactor evidence="9">
        <name>Zn(2+)</name>
        <dbReference type="ChEBI" id="CHEBI:29105"/>
    </cofactor>
    <text evidence="9">Binds 3 Zn(2+) ions.</text>
</comment>
<keyword evidence="7 9" id="KW-0862">Zinc</keyword>
<dbReference type="CDD" id="cd00019">
    <property type="entry name" value="AP2Ec"/>
    <property type="match status" value="1"/>
</dbReference>
<dbReference type="InterPro" id="IPR013022">
    <property type="entry name" value="Xyl_isomerase-like_TIM-brl"/>
</dbReference>
<feature type="binding site" evidence="9">
    <location>
        <position position="145"/>
    </location>
    <ligand>
        <name>Zn(2+)</name>
        <dbReference type="ChEBI" id="CHEBI:29105"/>
        <label>1</label>
    </ligand>
</feature>
<dbReference type="OrthoDB" id="9805666at2"/>
<dbReference type="PROSITE" id="PS51432">
    <property type="entry name" value="AP_NUCLEASE_F2_4"/>
    <property type="match status" value="1"/>
</dbReference>
<dbReference type="HAMAP" id="MF_00152">
    <property type="entry name" value="Nfo"/>
    <property type="match status" value="1"/>
</dbReference>
<dbReference type="PROSITE" id="PS00729">
    <property type="entry name" value="AP_NUCLEASE_F2_1"/>
    <property type="match status" value="1"/>
</dbReference>
<evidence type="ECO:0000256" key="1">
    <source>
        <dbReference type="ARBA" id="ARBA00005340"/>
    </source>
</evidence>
<keyword evidence="4 9" id="KW-0255">Endonuclease</keyword>
<dbReference type="GO" id="GO:0003677">
    <property type="term" value="F:DNA binding"/>
    <property type="evidence" value="ECO:0007669"/>
    <property type="project" value="InterPro"/>
</dbReference>
<feature type="binding site" evidence="9">
    <location>
        <position position="108"/>
    </location>
    <ligand>
        <name>Zn(2+)</name>
        <dbReference type="ChEBI" id="CHEBI:29105"/>
        <label>1</label>
    </ligand>
</feature>
<evidence type="ECO:0000256" key="3">
    <source>
        <dbReference type="ARBA" id="ARBA00022723"/>
    </source>
</evidence>
<keyword evidence="2 9" id="KW-0540">Nuclease</keyword>
<dbReference type="InterPro" id="IPR036237">
    <property type="entry name" value="Xyl_isomerase-like_sf"/>
</dbReference>
<name>A0A518BZ76_9BACT</name>
<evidence type="ECO:0000256" key="7">
    <source>
        <dbReference type="ARBA" id="ARBA00022833"/>
    </source>
</evidence>
<dbReference type="RefSeq" id="WP_145446452.1">
    <property type="nucleotide sequence ID" value="NZ_CP036280.1"/>
</dbReference>
<dbReference type="InterPro" id="IPR001719">
    <property type="entry name" value="AP_endonuc_2"/>
</dbReference>
<feature type="binding site" evidence="9">
    <location>
        <position position="231"/>
    </location>
    <ligand>
        <name>Zn(2+)</name>
        <dbReference type="ChEBI" id="CHEBI:29105"/>
        <label>3</label>
    </ligand>
</feature>
<evidence type="ECO:0000256" key="2">
    <source>
        <dbReference type="ARBA" id="ARBA00022722"/>
    </source>
</evidence>
<dbReference type="GO" id="GO:0006284">
    <property type="term" value="P:base-excision repair"/>
    <property type="evidence" value="ECO:0007669"/>
    <property type="project" value="TreeGrafter"/>
</dbReference>
<sequence>MKTLFGSHLSIAGGMEKAAHEAEELGMGCVQVFTKNQRQWKAPALKDETVERWCEAVRATKLKTTVSHDSYLINLASKDAETRKKSLALLEVEIANCDALGIPWLVMHPGAHLGDGEAVGIDRIVAGLDRVHEALPDAQTVTCLEVTAGQGTNLGYRLEHLSAIIDKVALPERLAVCLDTAHLIAAGYDLTSGEGAEGVVQEVGAVLGFDRVRVMHINDSKVERGKRVDRHEHIGYGTVSPEAFSVLLNHKKLGRLPLILETPKAEAPDGRAWDLVNMESLVQMRDDVSGWKKLDG</sequence>
<evidence type="ECO:0000259" key="10">
    <source>
        <dbReference type="Pfam" id="PF01261"/>
    </source>
</evidence>
<evidence type="ECO:0000256" key="6">
    <source>
        <dbReference type="ARBA" id="ARBA00022801"/>
    </source>
</evidence>
<dbReference type="GO" id="GO:0008270">
    <property type="term" value="F:zinc ion binding"/>
    <property type="evidence" value="ECO:0007669"/>
    <property type="project" value="UniProtKB-UniRule"/>
</dbReference>
<feature type="binding site" evidence="9">
    <location>
        <position position="261"/>
    </location>
    <ligand>
        <name>Zn(2+)</name>
        <dbReference type="ChEBI" id="CHEBI:29105"/>
        <label>2</label>
    </ligand>
</feature>
<feature type="domain" description="Xylose isomerase-like TIM barrel" evidence="10">
    <location>
        <begin position="21"/>
        <end position="268"/>
    </location>
</feature>
<organism evidence="11 12">
    <name type="scientific">Mucisphaera calidilacus</name>
    <dbReference type="NCBI Taxonomy" id="2527982"/>
    <lineage>
        <taxon>Bacteria</taxon>
        <taxon>Pseudomonadati</taxon>
        <taxon>Planctomycetota</taxon>
        <taxon>Phycisphaerae</taxon>
        <taxon>Phycisphaerales</taxon>
        <taxon>Phycisphaeraceae</taxon>
        <taxon>Mucisphaera</taxon>
    </lineage>
</organism>
<reference evidence="11 12" key="1">
    <citation type="submission" date="2019-02" db="EMBL/GenBank/DDBJ databases">
        <title>Deep-cultivation of Planctomycetes and their phenomic and genomic characterization uncovers novel biology.</title>
        <authorList>
            <person name="Wiegand S."/>
            <person name="Jogler M."/>
            <person name="Boedeker C."/>
            <person name="Pinto D."/>
            <person name="Vollmers J."/>
            <person name="Rivas-Marin E."/>
            <person name="Kohn T."/>
            <person name="Peeters S.H."/>
            <person name="Heuer A."/>
            <person name="Rast P."/>
            <person name="Oberbeckmann S."/>
            <person name="Bunk B."/>
            <person name="Jeske O."/>
            <person name="Meyerdierks A."/>
            <person name="Storesund J.E."/>
            <person name="Kallscheuer N."/>
            <person name="Luecker S."/>
            <person name="Lage O.M."/>
            <person name="Pohl T."/>
            <person name="Merkel B.J."/>
            <person name="Hornburger P."/>
            <person name="Mueller R.-W."/>
            <person name="Bruemmer F."/>
            <person name="Labrenz M."/>
            <person name="Spormann A.M."/>
            <person name="Op den Camp H."/>
            <person name="Overmann J."/>
            <person name="Amann R."/>
            <person name="Jetten M.S.M."/>
            <person name="Mascher T."/>
            <person name="Medema M.H."/>
            <person name="Devos D.P."/>
            <person name="Kaster A.-K."/>
            <person name="Ovreas L."/>
            <person name="Rohde M."/>
            <person name="Galperin M.Y."/>
            <person name="Jogler C."/>
        </authorList>
    </citation>
    <scope>NUCLEOTIDE SEQUENCE [LARGE SCALE GENOMIC DNA]</scope>
    <source>
        <strain evidence="11 12">Pan265</strain>
    </source>
</reference>
<feature type="binding site" evidence="9">
    <location>
        <position position="145"/>
    </location>
    <ligand>
        <name>Zn(2+)</name>
        <dbReference type="ChEBI" id="CHEBI:29105"/>
        <label>2</label>
    </ligand>
</feature>
<dbReference type="PROSITE" id="PS00731">
    <property type="entry name" value="AP_NUCLEASE_F2_3"/>
    <property type="match status" value="1"/>
</dbReference>
<evidence type="ECO:0000256" key="9">
    <source>
        <dbReference type="HAMAP-Rule" id="MF_00152"/>
    </source>
</evidence>
<comment type="function">
    <text evidence="9">Endonuclease IV plays a role in DNA repair. It cleaves phosphodiester bonds at apurinic or apyrimidinic (AP) sites, generating a 3'-hydroxyl group and a 5'-terminal sugar phosphate.</text>
</comment>
<feature type="binding site" evidence="9">
    <location>
        <position position="179"/>
    </location>
    <ligand>
        <name>Zn(2+)</name>
        <dbReference type="ChEBI" id="CHEBI:29105"/>
        <label>2</label>
    </ligand>
</feature>
<gene>
    <name evidence="9 11" type="primary">nfo</name>
    <name evidence="11" type="ORF">Pan265_21440</name>
</gene>
<dbReference type="SMART" id="SM00518">
    <property type="entry name" value="AP2Ec"/>
    <property type="match status" value="1"/>
</dbReference>
<dbReference type="PANTHER" id="PTHR21445:SF0">
    <property type="entry name" value="APURINIC-APYRIMIDINIC ENDONUCLEASE"/>
    <property type="match status" value="1"/>
</dbReference>